<evidence type="ECO:0000256" key="9">
    <source>
        <dbReference type="ARBA" id="ARBA00023170"/>
    </source>
</evidence>
<evidence type="ECO:0000313" key="16">
    <source>
        <dbReference type="EMBL" id="KAK3868191.1"/>
    </source>
</evidence>
<evidence type="ECO:0000256" key="13">
    <source>
        <dbReference type="SAM" id="Phobius"/>
    </source>
</evidence>
<proteinExistence type="inferred from homology"/>
<dbReference type="SUPFAM" id="SSF53850">
    <property type="entry name" value="Periplasmic binding protein-like II"/>
    <property type="match status" value="1"/>
</dbReference>
<feature type="transmembrane region" description="Helical" evidence="13">
    <location>
        <begin position="200"/>
        <end position="221"/>
    </location>
</feature>
<evidence type="ECO:0000259" key="14">
    <source>
        <dbReference type="SMART" id="SM00079"/>
    </source>
</evidence>
<evidence type="ECO:0000259" key="15">
    <source>
        <dbReference type="SMART" id="SM00918"/>
    </source>
</evidence>
<evidence type="ECO:0000256" key="7">
    <source>
        <dbReference type="ARBA" id="ARBA00023065"/>
    </source>
</evidence>
<evidence type="ECO:0000256" key="1">
    <source>
        <dbReference type="ARBA" id="ARBA00004651"/>
    </source>
</evidence>
<evidence type="ECO:0000256" key="12">
    <source>
        <dbReference type="ARBA" id="ARBA00023303"/>
    </source>
</evidence>
<keyword evidence="10" id="KW-0325">Glycoprotein</keyword>
<dbReference type="Gene3D" id="1.10.287.70">
    <property type="match status" value="1"/>
</dbReference>
<feature type="domain" description="Ionotropic glutamate receptor C-terminal" evidence="14">
    <location>
        <begin position="81"/>
        <end position="441"/>
    </location>
</feature>
<keyword evidence="11" id="KW-1071">Ligand-gated ion channel</keyword>
<keyword evidence="8 13" id="KW-0472">Membrane</keyword>
<comment type="subcellular location">
    <subcellularLocation>
        <location evidence="1">Cell membrane</location>
        <topology evidence="1">Multi-pass membrane protein</topology>
    </subcellularLocation>
</comment>
<dbReference type="SMART" id="SM00918">
    <property type="entry name" value="Lig_chan-Glu_bd"/>
    <property type="match status" value="1"/>
</dbReference>
<evidence type="ECO:0000256" key="10">
    <source>
        <dbReference type="ARBA" id="ARBA00023180"/>
    </source>
</evidence>
<dbReference type="GO" id="GO:0015276">
    <property type="term" value="F:ligand-gated monoatomic ion channel activity"/>
    <property type="evidence" value="ECO:0007669"/>
    <property type="project" value="InterPro"/>
</dbReference>
<dbReference type="InterPro" id="IPR019594">
    <property type="entry name" value="Glu/Gly-bd"/>
</dbReference>
<protein>
    <submittedName>
        <fullName evidence="16">Uncharacterized protein</fullName>
    </submittedName>
</protein>
<dbReference type="Pfam" id="PF00060">
    <property type="entry name" value="Lig_chan"/>
    <property type="match status" value="1"/>
</dbReference>
<comment type="caution">
    <text evidence="16">The sequence shown here is derived from an EMBL/GenBank/DDBJ whole genome shotgun (WGS) entry which is preliminary data.</text>
</comment>
<feature type="domain" description="Ionotropic glutamate receptor L-glutamate and glycine-binding" evidence="15">
    <location>
        <begin position="89"/>
        <end position="145"/>
    </location>
</feature>
<keyword evidence="9" id="KW-0675">Receptor</keyword>
<accession>A0AAE1K863</accession>
<reference evidence="16" key="1">
    <citation type="submission" date="2023-10" db="EMBL/GenBank/DDBJ databases">
        <title>Genome assemblies of two species of porcelain crab, Petrolisthes cinctipes and Petrolisthes manimaculis (Anomura: Porcellanidae).</title>
        <authorList>
            <person name="Angst P."/>
        </authorList>
    </citation>
    <scope>NUCLEOTIDE SEQUENCE</scope>
    <source>
        <strain evidence="16">PB745_01</strain>
        <tissue evidence="16">Gill</tissue>
    </source>
</reference>
<dbReference type="AlphaFoldDB" id="A0AAE1K863"/>
<dbReference type="PANTHER" id="PTHR42643">
    <property type="entry name" value="IONOTROPIC RECEPTOR 20A-RELATED"/>
    <property type="match status" value="1"/>
</dbReference>
<evidence type="ECO:0000313" key="17">
    <source>
        <dbReference type="Proteomes" id="UP001286313"/>
    </source>
</evidence>
<evidence type="ECO:0000256" key="3">
    <source>
        <dbReference type="ARBA" id="ARBA00022448"/>
    </source>
</evidence>
<organism evidence="16 17">
    <name type="scientific">Petrolisthes cinctipes</name>
    <name type="common">Flat porcelain crab</name>
    <dbReference type="NCBI Taxonomy" id="88211"/>
    <lineage>
        <taxon>Eukaryota</taxon>
        <taxon>Metazoa</taxon>
        <taxon>Ecdysozoa</taxon>
        <taxon>Arthropoda</taxon>
        <taxon>Crustacea</taxon>
        <taxon>Multicrustacea</taxon>
        <taxon>Malacostraca</taxon>
        <taxon>Eumalacostraca</taxon>
        <taxon>Eucarida</taxon>
        <taxon>Decapoda</taxon>
        <taxon>Pleocyemata</taxon>
        <taxon>Anomura</taxon>
        <taxon>Galatheoidea</taxon>
        <taxon>Porcellanidae</taxon>
        <taxon>Petrolisthes</taxon>
    </lineage>
</organism>
<dbReference type="GO" id="GO:0050906">
    <property type="term" value="P:detection of stimulus involved in sensory perception"/>
    <property type="evidence" value="ECO:0007669"/>
    <property type="project" value="UniProtKB-ARBA"/>
</dbReference>
<dbReference type="PANTHER" id="PTHR42643:SF24">
    <property type="entry name" value="IONOTROPIC RECEPTOR 60A"/>
    <property type="match status" value="1"/>
</dbReference>
<keyword evidence="6 13" id="KW-1133">Transmembrane helix</keyword>
<keyword evidence="5 13" id="KW-0812">Transmembrane</keyword>
<sequence>MSELFYFSNGIRVSVVELKEGGTQTLAGQTTLNTPCSSRHSSWSRLPQIEARTEGRCEARTEGRTGAMNVTPMIPPGRCMRVALTRWPPYVSGSNPNYSGWCIEMFDVIREKLGYCHEYLEPPDGLWGAQYPNGSWFGMMGMIHRREVDVAIGPFGVTLDRIAVADFSVPITATDHAILYRRPQIEPDLAGFVRPFTLPVWGLVVASLIIVTGVALILHVLTPSKHQGRGTDDESTSTDSSSSEWSWLWGYKVLLSQDVRGLGGNEGSPRVMTGLWMLVSFIMAEVYCSNLKAMLIVPKVKIPFDDLGGLVRQSEMSWTMARGSIVQSFFQSAFQEDPTSTLGRAWAGRGALTRTAAAIIPTVTGGTAGLYTRHSSTYLLGRDFSQHGYCRMALARGGYMAVQHSMGFPLGSPLKSVIDDMVYRMMEFGLMNRFIQRAMTNTSYCLKPPGSEDRSGLRSLAAGDFLGVFSLYGAGESKAGPSEKRAVAFLVRVRIGVVGSLLVFTAEVILSRQGHNTNPINLTSD</sequence>
<dbReference type="InterPro" id="IPR001320">
    <property type="entry name" value="Iontro_rcpt_C"/>
</dbReference>
<dbReference type="Proteomes" id="UP001286313">
    <property type="component" value="Unassembled WGS sequence"/>
</dbReference>
<dbReference type="GO" id="GO:0005886">
    <property type="term" value="C:plasma membrane"/>
    <property type="evidence" value="ECO:0007669"/>
    <property type="project" value="UniProtKB-SubCell"/>
</dbReference>
<gene>
    <name evidence="16" type="ORF">Pcinc_026411</name>
</gene>
<dbReference type="Gene3D" id="3.40.190.10">
    <property type="entry name" value="Periplasmic binding protein-like II"/>
    <property type="match status" value="1"/>
</dbReference>
<dbReference type="EMBL" id="JAWQEG010003066">
    <property type="protein sequence ID" value="KAK3868191.1"/>
    <property type="molecule type" value="Genomic_DNA"/>
</dbReference>
<dbReference type="Pfam" id="PF10613">
    <property type="entry name" value="Lig_chan-Glu_bd"/>
    <property type="match status" value="1"/>
</dbReference>
<keyword evidence="12" id="KW-0407">Ion channel</keyword>
<dbReference type="InterPro" id="IPR052192">
    <property type="entry name" value="Insect_Ionotropic_Sensory_Rcpt"/>
</dbReference>
<keyword evidence="17" id="KW-1185">Reference proteome</keyword>
<evidence type="ECO:0000256" key="5">
    <source>
        <dbReference type="ARBA" id="ARBA00022692"/>
    </source>
</evidence>
<name>A0AAE1K863_PETCI</name>
<keyword evidence="7" id="KW-0406">Ion transport</keyword>
<evidence type="ECO:0000256" key="2">
    <source>
        <dbReference type="ARBA" id="ARBA00008685"/>
    </source>
</evidence>
<evidence type="ECO:0000256" key="4">
    <source>
        <dbReference type="ARBA" id="ARBA00022475"/>
    </source>
</evidence>
<keyword evidence="4" id="KW-1003">Cell membrane</keyword>
<evidence type="ECO:0000256" key="6">
    <source>
        <dbReference type="ARBA" id="ARBA00022989"/>
    </source>
</evidence>
<keyword evidence="3" id="KW-0813">Transport</keyword>
<comment type="similarity">
    <text evidence="2">Belongs to the glutamate-gated ion channel (TC 1.A.10.1) family.</text>
</comment>
<evidence type="ECO:0000256" key="11">
    <source>
        <dbReference type="ARBA" id="ARBA00023286"/>
    </source>
</evidence>
<dbReference type="SMART" id="SM00079">
    <property type="entry name" value="PBPe"/>
    <property type="match status" value="1"/>
</dbReference>
<evidence type="ECO:0000256" key="8">
    <source>
        <dbReference type="ARBA" id="ARBA00023136"/>
    </source>
</evidence>